<feature type="domain" description="Enolase C-terminal TIM barrel" evidence="14">
    <location>
        <begin position="139"/>
        <end position="426"/>
    </location>
</feature>
<dbReference type="SUPFAM" id="SSF51604">
    <property type="entry name" value="Enolase C-terminal domain-like"/>
    <property type="match status" value="1"/>
</dbReference>
<evidence type="ECO:0000256" key="13">
    <source>
        <dbReference type="PIRSR" id="PIRSR001400-3"/>
    </source>
</evidence>
<dbReference type="PIRSF" id="PIRSF001400">
    <property type="entry name" value="Enolase"/>
    <property type="match status" value="1"/>
</dbReference>
<feature type="binding site" evidence="10">
    <location>
        <position position="389"/>
    </location>
    <ligand>
        <name>(2R)-2-phosphoglycerate</name>
        <dbReference type="ChEBI" id="CHEBI:58289"/>
    </ligand>
</feature>
<dbReference type="EMBL" id="JMFG01000011">
    <property type="protein sequence ID" value="KDA54103.1"/>
    <property type="molecule type" value="Genomic_DNA"/>
</dbReference>
<dbReference type="GO" id="GO:0006096">
    <property type="term" value="P:glycolytic process"/>
    <property type="evidence" value="ECO:0007669"/>
    <property type="project" value="UniProtKB-UniRule"/>
</dbReference>
<feature type="binding site" evidence="10 13">
    <location>
        <position position="286"/>
    </location>
    <ligand>
        <name>Mg(2+)</name>
        <dbReference type="ChEBI" id="CHEBI:18420"/>
    </ligand>
</feature>
<dbReference type="SFLD" id="SFLDS00001">
    <property type="entry name" value="Enolase"/>
    <property type="match status" value="1"/>
</dbReference>
<dbReference type="SFLD" id="SFLDF00002">
    <property type="entry name" value="enolase"/>
    <property type="match status" value="1"/>
</dbReference>
<evidence type="ECO:0000259" key="15">
    <source>
        <dbReference type="SMART" id="SM01193"/>
    </source>
</evidence>
<comment type="pathway">
    <text evidence="1 10">Carbohydrate degradation; glycolysis; pyruvate from D-glyceraldehyde 3-phosphate: step 4/5.</text>
</comment>
<dbReference type="GO" id="GO:0000287">
    <property type="term" value="F:magnesium ion binding"/>
    <property type="evidence" value="ECO:0007669"/>
    <property type="project" value="UniProtKB-UniRule"/>
</dbReference>
<evidence type="ECO:0000313" key="17">
    <source>
        <dbReference type="Proteomes" id="UP000027284"/>
    </source>
</evidence>
<organism evidence="16 17">
    <name type="scientific">Thermoanaerobaculum aquaticum</name>
    <dbReference type="NCBI Taxonomy" id="1312852"/>
    <lineage>
        <taxon>Bacteria</taxon>
        <taxon>Pseudomonadati</taxon>
        <taxon>Acidobacteriota</taxon>
        <taxon>Thermoanaerobaculia</taxon>
        <taxon>Thermoanaerobaculales</taxon>
        <taxon>Thermoanaerobaculaceae</taxon>
        <taxon>Thermoanaerobaculum</taxon>
    </lineage>
</organism>
<dbReference type="STRING" id="1312852.EG19_00605"/>
<feature type="binding site" evidence="10 13">
    <location>
        <position position="242"/>
    </location>
    <ligand>
        <name>Mg(2+)</name>
        <dbReference type="ChEBI" id="CHEBI:18420"/>
    </ligand>
</feature>
<dbReference type="GO" id="GO:0004634">
    <property type="term" value="F:phosphopyruvate hydratase activity"/>
    <property type="evidence" value="ECO:0007669"/>
    <property type="project" value="UniProtKB-UniRule"/>
</dbReference>
<dbReference type="PANTHER" id="PTHR11902:SF1">
    <property type="entry name" value="ENOLASE"/>
    <property type="match status" value="1"/>
</dbReference>
<comment type="cofactor">
    <cofactor evidence="10">
        <name>Mg(2+)</name>
        <dbReference type="ChEBI" id="CHEBI:18420"/>
    </cofactor>
    <text evidence="10">Binds a second Mg(2+) ion via substrate during catalysis.</text>
</comment>
<gene>
    <name evidence="10 16" type="primary">eno</name>
    <name evidence="16" type="ORF">EG19_00605</name>
</gene>
<protein>
    <recommendedName>
        <fullName evidence="4 10">Enolase</fullName>
        <ecNumber evidence="3 10">4.2.1.11</ecNumber>
    </recommendedName>
    <alternativeName>
        <fullName evidence="10">2-phospho-D-glycerate hydro-lyase</fullName>
    </alternativeName>
    <alternativeName>
        <fullName evidence="10">2-phosphoglycerate dehydratase</fullName>
    </alternativeName>
</protein>
<evidence type="ECO:0000256" key="5">
    <source>
        <dbReference type="ARBA" id="ARBA00022525"/>
    </source>
</evidence>
<feature type="binding site" evidence="10">
    <location>
        <position position="338"/>
    </location>
    <ligand>
        <name>(2R)-2-phosphoglycerate</name>
        <dbReference type="ChEBI" id="CHEBI:58289"/>
    </ligand>
</feature>
<dbReference type="Proteomes" id="UP000027284">
    <property type="component" value="Unassembled WGS sequence"/>
</dbReference>
<dbReference type="Gene3D" id="3.20.20.120">
    <property type="entry name" value="Enolase-like C-terminal domain"/>
    <property type="match status" value="1"/>
</dbReference>
<dbReference type="PANTHER" id="PTHR11902">
    <property type="entry name" value="ENOLASE"/>
    <property type="match status" value="1"/>
</dbReference>
<sequence length="429" mass="45489">MFEIVAVRGREVLDSRGNPTVEAEVELASGAVGTACVPSGASTGSREALEKRDGDKSRFGGKGVLQAVKAINEDLASAVMGLDARDQAFIDKTMRELDGTPDKSRLGANAILAVSLACAKAAAAECALPLYRYLGGAGAVVLPVPLMNVINGGVHADNSLDIQEFMLVPWGFDSFREALRAGVEVFHALKAKLKAAHHVTSVGDEGGFAPNLPSNRAALEFLVEAIQAAGYKPGEQVALAIDAAGSELFTGEGYDLAGEKRFGLDAGDLVATYEEWVRDFPVVLIEDGLAEGDWEGWKLLKARLGHRVVLVGDDIFVTNPALIARGQKEDVANAVLIKLNQIGTLSETLEALRLTLHHGWKAVVSHRSGETEDTTIADLAVGCACGLIKTGSASRGERTAKYNRLLRIEEELGETGRFAGPWLFARSAS</sequence>
<dbReference type="UniPathway" id="UPA00109">
    <property type="reaction ID" value="UER00187"/>
</dbReference>
<feature type="binding site" evidence="12">
    <location>
        <position position="313"/>
    </location>
    <ligand>
        <name>substrate</name>
    </ligand>
</feature>
<feature type="binding site" evidence="10 13">
    <location>
        <position position="313"/>
    </location>
    <ligand>
        <name>Mg(2+)</name>
        <dbReference type="ChEBI" id="CHEBI:18420"/>
    </ligand>
</feature>
<dbReference type="SFLD" id="SFLDG00178">
    <property type="entry name" value="enolase"/>
    <property type="match status" value="1"/>
</dbReference>
<name>A0A062XTD3_9BACT</name>
<feature type="binding site" evidence="12">
    <location>
        <position position="389"/>
    </location>
    <ligand>
        <name>substrate</name>
    </ligand>
</feature>
<evidence type="ECO:0000256" key="9">
    <source>
        <dbReference type="ARBA" id="ARBA00045763"/>
    </source>
</evidence>
<keyword evidence="7 10" id="KW-0324">Glycolysis</keyword>
<evidence type="ECO:0000256" key="2">
    <source>
        <dbReference type="ARBA" id="ARBA00009604"/>
    </source>
</evidence>
<evidence type="ECO:0000256" key="1">
    <source>
        <dbReference type="ARBA" id="ARBA00005031"/>
    </source>
</evidence>
<dbReference type="AlphaFoldDB" id="A0A062XTD3"/>
<evidence type="ECO:0000259" key="14">
    <source>
        <dbReference type="SMART" id="SM01192"/>
    </source>
</evidence>
<evidence type="ECO:0000256" key="11">
    <source>
        <dbReference type="PIRSR" id="PIRSR001400-1"/>
    </source>
</evidence>
<dbReference type="FunFam" id="3.30.390.10:FF:000001">
    <property type="entry name" value="Enolase"/>
    <property type="match status" value="1"/>
</dbReference>
<dbReference type="PROSITE" id="PS00164">
    <property type="entry name" value="ENOLASE"/>
    <property type="match status" value="1"/>
</dbReference>
<comment type="subcellular location">
    <subcellularLocation>
        <location evidence="10">Cytoplasm</location>
    </subcellularLocation>
    <subcellularLocation>
        <location evidence="10">Secreted</location>
    </subcellularLocation>
    <subcellularLocation>
        <location evidence="10">Cell surface</location>
    </subcellularLocation>
    <text evidence="10">Fractions of enolase are present in both the cytoplasm and on the cell surface.</text>
</comment>
<evidence type="ECO:0000256" key="7">
    <source>
        <dbReference type="ARBA" id="ARBA00023152"/>
    </source>
</evidence>
<keyword evidence="8 10" id="KW-0456">Lyase</keyword>
<dbReference type="GO" id="GO:0009986">
    <property type="term" value="C:cell surface"/>
    <property type="evidence" value="ECO:0007669"/>
    <property type="project" value="UniProtKB-SubCell"/>
</dbReference>
<accession>A0A062XTD3</accession>
<comment type="catalytic activity">
    <reaction evidence="10">
        <text>(2R)-2-phosphoglycerate = phosphoenolpyruvate + H2O</text>
        <dbReference type="Rhea" id="RHEA:10164"/>
        <dbReference type="ChEBI" id="CHEBI:15377"/>
        <dbReference type="ChEBI" id="CHEBI:58289"/>
        <dbReference type="ChEBI" id="CHEBI:58702"/>
        <dbReference type="EC" id="4.2.1.11"/>
    </reaction>
</comment>
<feature type="active site" description="Proton donor" evidence="10 11">
    <location>
        <position position="205"/>
    </location>
</feature>
<feature type="binding site" evidence="12">
    <location>
        <position position="286"/>
    </location>
    <ligand>
        <name>substrate</name>
    </ligand>
</feature>
<dbReference type="GO" id="GO:0000015">
    <property type="term" value="C:phosphopyruvate hydratase complex"/>
    <property type="evidence" value="ECO:0007669"/>
    <property type="project" value="InterPro"/>
</dbReference>
<feature type="binding site" evidence="10">
    <location>
        <position position="368"/>
    </location>
    <ligand>
        <name>(2R)-2-phosphoglycerate</name>
        <dbReference type="ChEBI" id="CHEBI:58289"/>
    </ligand>
</feature>
<feature type="binding site" evidence="12">
    <location>
        <position position="155"/>
    </location>
    <ligand>
        <name>substrate</name>
    </ligand>
</feature>
<evidence type="ECO:0000256" key="10">
    <source>
        <dbReference type="HAMAP-Rule" id="MF_00318"/>
    </source>
</evidence>
<dbReference type="InterPro" id="IPR029017">
    <property type="entry name" value="Enolase-like_N"/>
</dbReference>
<feature type="domain" description="Enolase N-terminal" evidence="15">
    <location>
        <begin position="4"/>
        <end position="134"/>
    </location>
</feature>
<dbReference type="SUPFAM" id="SSF54826">
    <property type="entry name" value="Enolase N-terminal domain-like"/>
    <property type="match status" value="1"/>
</dbReference>
<comment type="caution">
    <text evidence="16">The sequence shown here is derived from an EMBL/GenBank/DDBJ whole genome shotgun (WGS) entry which is preliminary data.</text>
</comment>
<evidence type="ECO:0000256" key="4">
    <source>
        <dbReference type="ARBA" id="ARBA00017068"/>
    </source>
</evidence>
<dbReference type="NCBIfam" id="TIGR01060">
    <property type="entry name" value="eno"/>
    <property type="match status" value="1"/>
</dbReference>
<feature type="binding site" evidence="10">
    <location>
        <position position="163"/>
    </location>
    <ligand>
        <name>(2R)-2-phosphoglycerate</name>
        <dbReference type="ChEBI" id="CHEBI:58289"/>
    </ligand>
</feature>
<dbReference type="CDD" id="cd03313">
    <property type="entry name" value="enolase"/>
    <property type="match status" value="1"/>
</dbReference>
<keyword evidence="6 10" id="KW-0460">Magnesium</keyword>
<proteinExistence type="inferred from homology"/>
<dbReference type="GO" id="GO:0005576">
    <property type="term" value="C:extracellular region"/>
    <property type="evidence" value="ECO:0007669"/>
    <property type="project" value="UniProtKB-SubCell"/>
</dbReference>
<keyword evidence="10 13" id="KW-0479">Metal-binding</keyword>
<dbReference type="InterPro" id="IPR020810">
    <property type="entry name" value="Enolase_C"/>
</dbReference>
<evidence type="ECO:0000256" key="6">
    <source>
        <dbReference type="ARBA" id="ARBA00022842"/>
    </source>
</evidence>
<dbReference type="InterPro" id="IPR020809">
    <property type="entry name" value="Enolase_CS"/>
</dbReference>
<keyword evidence="17" id="KW-1185">Reference proteome</keyword>
<dbReference type="SMART" id="SM01192">
    <property type="entry name" value="Enolase_C"/>
    <property type="match status" value="1"/>
</dbReference>
<keyword evidence="5 10" id="KW-0964">Secreted</keyword>
<dbReference type="SMART" id="SM01193">
    <property type="entry name" value="Enolase_N"/>
    <property type="match status" value="1"/>
</dbReference>
<comment type="cofactor">
    <cofactor evidence="13">
        <name>Mg(2+)</name>
        <dbReference type="ChEBI" id="CHEBI:18420"/>
    </cofactor>
    <text evidence="13">Mg(2+) is required for catalysis and for stabilizing the dimer.</text>
</comment>
<evidence type="ECO:0000256" key="12">
    <source>
        <dbReference type="PIRSR" id="PIRSR001400-2"/>
    </source>
</evidence>
<feature type="binding site" evidence="12">
    <location>
        <begin position="365"/>
        <end position="368"/>
    </location>
    <ligand>
        <name>substrate</name>
    </ligand>
</feature>
<feature type="binding site" evidence="12">
    <location>
        <position position="164"/>
    </location>
    <ligand>
        <name>substrate</name>
    </ligand>
</feature>
<feature type="active site" description="Proton acceptor" evidence="10 11">
    <location>
        <position position="338"/>
    </location>
</feature>
<comment type="function">
    <text evidence="9 10">Catalyzes the reversible conversion of 2-phosphoglycerate (2-PG) into phosphoenolpyruvate (PEP). It is essential for the degradation of carbohydrates via glycolysis.</text>
</comment>
<dbReference type="InterPro" id="IPR036849">
    <property type="entry name" value="Enolase-like_C_sf"/>
</dbReference>
<comment type="similarity">
    <text evidence="2 10">Belongs to the enolase family.</text>
</comment>
<dbReference type="OrthoDB" id="9804716at2"/>
<evidence type="ECO:0000313" key="16">
    <source>
        <dbReference type="EMBL" id="KDA54103.1"/>
    </source>
</evidence>
<dbReference type="Pfam" id="PF03952">
    <property type="entry name" value="Enolase_N"/>
    <property type="match status" value="1"/>
</dbReference>
<dbReference type="PRINTS" id="PR00148">
    <property type="entry name" value="ENOLASE"/>
</dbReference>
<reference evidence="16 17" key="1">
    <citation type="submission" date="2014-04" db="EMBL/GenBank/DDBJ databases">
        <title>The Genome Sequence of Thermoanaerobaculum aquaticum MP-01, The First Cultivated Group 23 Acidobacterium.</title>
        <authorList>
            <person name="Stamps B.W."/>
            <person name="Losey N.A."/>
            <person name="Lawson P.A."/>
            <person name="Stevenson B.S."/>
        </authorList>
    </citation>
    <scope>NUCLEOTIDE SEQUENCE [LARGE SCALE GENOMIC DNA]</scope>
    <source>
        <strain evidence="16 17">MP-01</strain>
    </source>
</reference>
<feature type="binding site" evidence="10">
    <location>
        <position position="367"/>
    </location>
    <ligand>
        <name>(2R)-2-phosphoglycerate</name>
        <dbReference type="ChEBI" id="CHEBI:58289"/>
    </ligand>
</feature>
<keyword evidence="10" id="KW-0963">Cytoplasm</keyword>
<dbReference type="HAMAP" id="MF_00318">
    <property type="entry name" value="Enolase"/>
    <property type="match status" value="1"/>
</dbReference>
<evidence type="ECO:0000256" key="3">
    <source>
        <dbReference type="ARBA" id="ARBA00012058"/>
    </source>
</evidence>
<dbReference type="Pfam" id="PF00113">
    <property type="entry name" value="Enolase_C"/>
    <property type="match status" value="1"/>
</dbReference>
<dbReference type="RefSeq" id="WP_038048126.1">
    <property type="nucleotide sequence ID" value="NZ_JMFG01000011.1"/>
</dbReference>
<dbReference type="Gene3D" id="3.30.390.10">
    <property type="entry name" value="Enolase-like, N-terminal domain"/>
    <property type="match status" value="1"/>
</dbReference>
<dbReference type="InterPro" id="IPR020811">
    <property type="entry name" value="Enolase_N"/>
</dbReference>
<dbReference type="EC" id="4.2.1.11" evidence="3 10"/>
<evidence type="ECO:0000256" key="8">
    <source>
        <dbReference type="ARBA" id="ARBA00023239"/>
    </source>
</evidence>
<dbReference type="InterPro" id="IPR000941">
    <property type="entry name" value="Enolase"/>
</dbReference>